<dbReference type="PRINTS" id="PR00038">
    <property type="entry name" value="HTHLUXR"/>
</dbReference>
<dbReference type="GO" id="GO:0004016">
    <property type="term" value="F:adenylate cyclase activity"/>
    <property type="evidence" value="ECO:0007669"/>
    <property type="project" value="TreeGrafter"/>
</dbReference>
<dbReference type="GO" id="GO:0006355">
    <property type="term" value="P:regulation of DNA-templated transcription"/>
    <property type="evidence" value="ECO:0007669"/>
    <property type="project" value="InterPro"/>
</dbReference>
<reference evidence="4 5" key="1">
    <citation type="submission" date="2018-06" db="EMBL/GenBank/DDBJ databases">
        <authorList>
            <consortium name="Pathogen Informatics"/>
            <person name="Doyle S."/>
        </authorList>
    </citation>
    <scope>NUCLEOTIDE SEQUENCE [LARGE SCALE GENOMIC DNA]</scope>
    <source>
        <strain evidence="4 5">NCTC13184</strain>
    </source>
</reference>
<dbReference type="InterPro" id="IPR036388">
    <property type="entry name" value="WH-like_DNA-bd_sf"/>
</dbReference>
<evidence type="ECO:0000256" key="2">
    <source>
        <dbReference type="ARBA" id="ARBA00022840"/>
    </source>
</evidence>
<evidence type="ECO:0000313" key="5">
    <source>
        <dbReference type="Proteomes" id="UP000255082"/>
    </source>
</evidence>
<dbReference type="GO" id="GO:0005524">
    <property type="term" value="F:ATP binding"/>
    <property type="evidence" value="ECO:0007669"/>
    <property type="project" value="UniProtKB-KW"/>
</dbReference>
<proteinExistence type="predicted"/>
<dbReference type="InterPro" id="IPR041664">
    <property type="entry name" value="AAA_16"/>
</dbReference>
<name>A0A378WS54_9NOCA</name>
<accession>A0A378WS54</accession>
<evidence type="ECO:0000259" key="3">
    <source>
        <dbReference type="PROSITE" id="PS50043"/>
    </source>
</evidence>
<dbReference type="PANTHER" id="PTHR16305">
    <property type="entry name" value="TESTICULAR SOLUBLE ADENYLYL CYCLASE"/>
    <property type="match status" value="1"/>
</dbReference>
<dbReference type="InterPro" id="IPR016032">
    <property type="entry name" value="Sig_transdc_resp-reg_C-effctor"/>
</dbReference>
<organism evidence="4 5">
    <name type="scientific">Nocardia africana</name>
    <dbReference type="NCBI Taxonomy" id="134964"/>
    <lineage>
        <taxon>Bacteria</taxon>
        <taxon>Bacillati</taxon>
        <taxon>Actinomycetota</taxon>
        <taxon>Actinomycetes</taxon>
        <taxon>Mycobacteriales</taxon>
        <taxon>Nocardiaceae</taxon>
        <taxon>Nocardia</taxon>
    </lineage>
</organism>
<dbReference type="GO" id="GO:0005737">
    <property type="term" value="C:cytoplasm"/>
    <property type="evidence" value="ECO:0007669"/>
    <property type="project" value="TreeGrafter"/>
</dbReference>
<evidence type="ECO:0000313" key="4">
    <source>
        <dbReference type="EMBL" id="SUA43557.1"/>
    </source>
</evidence>
<dbReference type="CDD" id="cd06170">
    <property type="entry name" value="LuxR_C_like"/>
    <property type="match status" value="1"/>
</dbReference>
<dbReference type="InterPro" id="IPR027417">
    <property type="entry name" value="P-loop_NTPase"/>
</dbReference>
<dbReference type="Proteomes" id="UP000255082">
    <property type="component" value="Unassembled WGS sequence"/>
</dbReference>
<evidence type="ECO:0000256" key="1">
    <source>
        <dbReference type="ARBA" id="ARBA00022741"/>
    </source>
</evidence>
<dbReference type="AlphaFoldDB" id="A0A378WS54"/>
<sequence length="918" mass="97601">MAELYGRAADTAAIAALLDRARAGESGWLVLRGEPGIGKTALLDHAADHAADLGGDLRVLRGAGVEIEAELPFAGLQLLLRPAVAHLPALPVRQRAALEAALRLGDDPGGDAMLVGLAVLSLLTEYAGDTGLVCLIDDAQWLDRASLDTILFAARRLYAEGIVIILAARDGAAFARAADLPERRIAGLDPDAAAALLDRRELPAGVRRQVLAEAQGNPLALLELADATRDEGRGAAHPGALALTDRLQLAFHGQVSRMPKSTQDVLLIVAAEESGELSAVLRAAAAVGAGIDDLAPAEEAGLLVRGETAETIAFRHPLIRAAVYQRAPLGQRVAAHRALAAALDGPADADRRAWHAAAAATGPDAEVAAALEDTAARALARSGHEAAAAAYERAARLTADLGLRAHREALAAQSALNAGDLERAAGLARRAAGRSGATTELRARLAHVEGLAHFWQGRFAEADALLRDGAGQVADRDPTLAATMLVQALHTGWYLGEQHVRDCVAQLTAVPLADTDPLHPIVTYMASVLDRRDTAGAPPELTWTLEESERRGPVPDQVRLMLCGVAMASGQDAAVYGPADALTREYRSAGAAGRLPTTLFFAAEVEIFTGRLRDARTTAAEALRLAEDLGQRQWVSQLSSVLAHIHAAEGDEQRCRQYAEAGLADSTPGSVSPGAAWAHWSLGLLELGAGRAESALSRFERLTRDPLRHHLCAMRSIPDLVEAAVRVGAADRAETHADRLADWATAVRQPWAEALVLRCRALLSDDDRAETHYTRALDLHDREARPVEYARTAQLYGEWLRRARRKSEARTVLAEALDMFERIGMRPWAERARTELVATGAAPGGAGTPSDSHAPAMTGLTPQELQIARLAAQGLSNRDIAAQLFLSHRTVGYHLYKAYPKLGVTSRGELKTIADQLF</sequence>
<dbReference type="InterPro" id="IPR000792">
    <property type="entry name" value="Tscrpt_reg_LuxR_C"/>
</dbReference>
<keyword evidence="1" id="KW-0547">Nucleotide-binding</keyword>
<dbReference type="SMART" id="SM00421">
    <property type="entry name" value="HTH_LUXR"/>
    <property type="match status" value="1"/>
</dbReference>
<dbReference type="PROSITE" id="PS50043">
    <property type="entry name" value="HTH_LUXR_2"/>
    <property type="match status" value="1"/>
</dbReference>
<dbReference type="InterPro" id="IPR011990">
    <property type="entry name" value="TPR-like_helical_dom_sf"/>
</dbReference>
<dbReference type="GO" id="GO:0003677">
    <property type="term" value="F:DNA binding"/>
    <property type="evidence" value="ECO:0007669"/>
    <property type="project" value="InterPro"/>
</dbReference>
<dbReference type="PANTHER" id="PTHR16305:SF35">
    <property type="entry name" value="TRANSCRIPTIONAL ACTIVATOR DOMAIN"/>
    <property type="match status" value="1"/>
</dbReference>
<protein>
    <submittedName>
        <fullName evidence="4">Transcriptional regulator MalT</fullName>
    </submittedName>
</protein>
<gene>
    <name evidence="4" type="ORF">NCTC13184_02926</name>
</gene>
<keyword evidence="2" id="KW-0067">ATP-binding</keyword>
<dbReference type="RefSeq" id="WP_062966694.1">
    <property type="nucleotide sequence ID" value="NZ_JAJFOE010000001.1"/>
</dbReference>
<dbReference type="Pfam" id="PF00196">
    <property type="entry name" value="GerE"/>
    <property type="match status" value="1"/>
</dbReference>
<dbReference type="SUPFAM" id="SSF52540">
    <property type="entry name" value="P-loop containing nucleoside triphosphate hydrolases"/>
    <property type="match status" value="1"/>
</dbReference>
<feature type="domain" description="HTH luxR-type" evidence="3">
    <location>
        <begin position="851"/>
        <end position="918"/>
    </location>
</feature>
<dbReference type="Pfam" id="PF13191">
    <property type="entry name" value="AAA_16"/>
    <property type="match status" value="1"/>
</dbReference>
<dbReference type="EMBL" id="UGRU01000001">
    <property type="protein sequence ID" value="SUA43557.1"/>
    <property type="molecule type" value="Genomic_DNA"/>
</dbReference>
<dbReference type="Gene3D" id="1.10.10.10">
    <property type="entry name" value="Winged helix-like DNA-binding domain superfamily/Winged helix DNA-binding domain"/>
    <property type="match status" value="1"/>
</dbReference>
<dbReference type="SUPFAM" id="SSF48452">
    <property type="entry name" value="TPR-like"/>
    <property type="match status" value="1"/>
</dbReference>
<dbReference type="OrthoDB" id="134933at2"/>
<dbReference type="Gene3D" id="1.25.40.10">
    <property type="entry name" value="Tetratricopeptide repeat domain"/>
    <property type="match status" value="1"/>
</dbReference>
<dbReference type="SUPFAM" id="SSF46894">
    <property type="entry name" value="C-terminal effector domain of the bipartite response regulators"/>
    <property type="match status" value="1"/>
</dbReference>